<dbReference type="GO" id="GO:0003924">
    <property type="term" value="F:GTPase activity"/>
    <property type="evidence" value="ECO:0007669"/>
    <property type="project" value="InterPro"/>
</dbReference>
<evidence type="ECO:0000259" key="2">
    <source>
        <dbReference type="SMART" id="SM00382"/>
    </source>
</evidence>
<dbReference type="Proteomes" id="UP001255856">
    <property type="component" value="Unassembled WGS sequence"/>
</dbReference>
<reference evidence="3" key="1">
    <citation type="submission" date="2021-01" db="EMBL/GenBank/DDBJ databases">
        <authorList>
            <person name="Eckstrom K.M.E."/>
        </authorList>
    </citation>
    <scope>NUCLEOTIDE SEQUENCE</scope>
    <source>
        <strain evidence="3">UVCC 0001</strain>
    </source>
</reference>
<dbReference type="Gene3D" id="1.10.287.130">
    <property type="match status" value="1"/>
</dbReference>
<dbReference type="PANTHER" id="PTHR23408:SF3">
    <property type="entry name" value="METHYLMALONIC ACIDURIA TYPE A PROTEIN, MITOCHONDRIAL"/>
    <property type="match status" value="1"/>
</dbReference>
<dbReference type="Pfam" id="PF02492">
    <property type="entry name" value="cobW"/>
    <property type="match status" value="1"/>
</dbReference>
<dbReference type="PANTHER" id="PTHR23408">
    <property type="entry name" value="METHYLMALONYL-COA MUTASE"/>
    <property type="match status" value="1"/>
</dbReference>
<dbReference type="Gene3D" id="3.40.50.300">
    <property type="entry name" value="P-loop containing nucleotide triphosphate hydrolases"/>
    <property type="match status" value="2"/>
</dbReference>
<dbReference type="CDD" id="cd03114">
    <property type="entry name" value="MMAA-like"/>
    <property type="match status" value="1"/>
</dbReference>
<dbReference type="GO" id="GO:0005737">
    <property type="term" value="C:cytoplasm"/>
    <property type="evidence" value="ECO:0007669"/>
    <property type="project" value="TreeGrafter"/>
</dbReference>
<feature type="domain" description="AAA+ ATPase" evidence="2">
    <location>
        <begin position="73"/>
        <end position="217"/>
    </location>
</feature>
<dbReference type="SMART" id="SM00382">
    <property type="entry name" value="AAA"/>
    <property type="match status" value="1"/>
</dbReference>
<accession>A0AAD9IGE7</accession>
<dbReference type="SUPFAM" id="SSF52540">
    <property type="entry name" value="P-loop containing nucleoside triphosphate hydrolases"/>
    <property type="match status" value="1"/>
</dbReference>
<sequence length="320" mass="33526">MQVGQAAASRLKTLYDSAEVADLVAGVKAGQRLALSRAITLVESTRPQHKEAAAALLSQLASTSVLSSSAPLTGLRVGISGPPGAGKSTLIETLGCHLVEKGEKVAVLAVDPSSVQTGGAILGDKTRMASLCEAAGYRWILIETVGVGQSEVAVSELCDCMLLVVPPLGGDGLQVIKRGITQMADLVLVNKADGDGALPARRAAASFRGALHFHRQRHAAWSPRVLTASAVTKAGVPELEEAMLEFREAVAGSGELQRQRREQAIRLTWKAAEEGLLESLADSRGVQQTLRDLRPRIAAGQLATRPAAEALLAALRADWA</sequence>
<dbReference type="Pfam" id="PF03308">
    <property type="entry name" value="MeaB"/>
    <property type="match status" value="1"/>
</dbReference>
<proteinExistence type="inferred from homology"/>
<evidence type="ECO:0000313" key="4">
    <source>
        <dbReference type="Proteomes" id="UP001255856"/>
    </source>
</evidence>
<dbReference type="AlphaFoldDB" id="A0AAD9IGE7"/>
<dbReference type="Gene3D" id="1.20.5.170">
    <property type="match status" value="1"/>
</dbReference>
<comment type="similarity">
    <text evidence="1">Belongs to the SIMIBI class G3E GTPase family. ArgK/MeaB subfamily.</text>
</comment>
<keyword evidence="4" id="KW-1185">Reference proteome</keyword>
<dbReference type="InterPro" id="IPR027417">
    <property type="entry name" value="P-loop_NTPase"/>
</dbReference>
<comment type="caution">
    <text evidence="3">The sequence shown here is derived from an EMBL/GenBank/DDBJ whole genome shotgun (WGS) entry which is preliminary data.</text>
</comment>
<evidence type="ECO:0000313" key="3">
    <source>
        <dbReference type="EMBL" id="KAK2077141.1"/>
    </source>
</evidence>
<dbReference type="InterPro" id="IPR003495">
    <property type="entry name" value="CobW/HypB/UreG_nucleotide-bd"/>
</dbReference>
<dbReference type="EMBL" id="JASFZW010000007">
    <property type="protein sequence ID" value="KAK2077141.1"/>
    <property type="molecule type" value="Genomic_DNA"/>
</dbReference>
<name>A0AAD9IGE7_PROWI</name>
<evidence type="ECO:0000256" key="1">
    <source>
        <dbReference type="ARBA" id="ARBA00009625"/>
    </source>
</evidence>
<dbReference type="GO" id="GO:0005525">
    <property type="term" value="F:GTP binding"/>
    <property type="evidence" value="ECO:0007669"/>
    <property type="project" value="InterPro"/>
</dbReference>
<organism evidence="3 4">
    <name type="scientific">Prototheca wickerhamii</name>
    <dbReference type="NCBI Taxonomy" id="3111"/>
    <lineage>
        <taxon>Eukaryota</taxon>
        <taxon>Viridiplantae</taxon>
        <taxon>Chlorophyta</taxon>
        <taxon>core chlorophytes</taxon>
        <taxon>Trebouxiophyceae</taxon>
        <taxon>Chlorellales</taxon>
        <taxon>Chlorellaceae</taxon>
        <taxon>Prototheca</taxon>
    </lineage>
</organism>
<protein>
    <recommendedName>
        <fullName evidence="2">AAA+ ATPase domain-containing protein</fullName>
    </recommendedName>
</protein>
<gene>
    <name evidence="3" type="ORF">QBZ16_004775</name>
</gene>
<dbReference type="InterPro" id="IPR003593">
    <property type="entry name" value="AAA+_ATPase"/>
</dbReference>
<dbReference type="InterPro" id="IPR005129">
    <property type="entry name" value="GTPase_ArgK"/>
</dbReference>